<evidence type="ECO:0000256" key="5">
    <source>
        <dbReference type="ARBA" id="ARBA00023125"/>
    </source>
</evidence>
<keyword evidence="10" id="KW-1185">Reference proteome</keyword>
<dbReference type="InterPro" id="IPR013324">
    <property type="entry name" value="RNA_pol_sigma_r3/r4-like"/>
</dbReference>
<dbReference type="SUPFAM" id="SSF88659">
    <property type="entry name" value="Sigma3 and sigma4 domains of RNA polymerase sigma factors"/>
    <property type="match status" value="1"/>
</dbReference>
<evidence type="ECO:0000256" key="6">
    <source>
        <dbReference type="ARBA" id="ARBA00023163"/>
    </source>
</evidence>
<dbReference type="InterPro" id="IPR051054">
    <property type="entry name" value="SorC_transcr_regulators"/>
</dbReference>
<protein>
    <submittedName>
        <fullName evidence="9">Sugar-binding transcriptional regulator</fullName>
    </submittedName>
</protein>
<dbReference type="InterPro" id="IPR013249">
    <property type="entry name" value="RNA_pol_sigma70_r4_t2"/>
</dbReference>
<name>A0ABT1FYU3_9CORY</name>
<gene>
    <name evidence="9" type="ORF">M5J20_01810</name>
</gene>
<comment type="similarity">
    <text evidence="2">Belongs to the sigma-70 factor family. ECF subfamily.</text>
</comment>
<comment type="similarity">
    <text evidence="1">Belongs to the SorC transcriptional regulatory family.</text>
</comment>
<keyword evidence="4" id="KW-0731">Sigma factor</keyword>
<evidence type="ECO:0000256" key="2">
    <source>
        <dbReference type="ARBA" id="ARBA00010641"/>
    </source>
</evidence>
<evidence type="ECO:0000259" key="8">
    <source>
        <dbReference type="Pfam" id="PF08281"/>
    </source>
</evidence>
<reference evidence="9" key="1">
    <citation type="submission" date="2022-05" db="EMBL/GenBank/DDBJ databases">
        <title>Corynebacterium sp. TA-R-1 sp. nov., isolated from human feces.</title>
        <authorList>
            <person name="Shamsuzzaman M."/>
            <person name="Dahal R.H."/>
        </authorList>
    </citation>
    <scope>NUCLEOTIDE SEQUENCE</scope>
    <source>
        <strain evidence="9">TA-R-1</strain>
    </source>
</reference>
<comment type="caution">
    <text evidence="9">The sequence shown here is derived from an EMBL/GenBank/DDBJ whole genome shotgun (WGS) entry which is preliminary data.</text>
</comment>
<feature type="domain" description="RNA polymerase sigma factor 70 region 4 type 2" evidence="8">
    <location>
        <begin position="14"/>
        <end position="45"/>
    </location>
</feature>
<dbReference type="PANTHER" id="PTHR34294:SF1">
    <property type="entry name" value="TRANSCRIPTIONAL REGULATOR LSRR"/>
    <property type="match status" value="1"/>
</dbReference>
<dbReference type="SUPFAM" id="SSF100950">
    <property type="entry name" value="NagB/RpiA/CoA transferase-like"/>
    <property type="match status" value="1"/>
</dbReference>
<dbReference type="InterPro" id="IPR037171">
    <property type="entry name" value="NagB/RpiA_transferase-like"/>
</dbReference>
<evidence type="ECO:0000256" key="1">
    <source>
        <dbReference type="ARBA" id="ARBA00010466"/>
    </source>
</evidence>
<evidence type="ECO:0000313" key="9">
    <source>
        <dbReference type="EMBL" id="MCP1386934.1"/>
    </source>
</evidence>
<evidence type="ECO:0000256" key="3">
    <source>
        <dbReference type="ARBA" id="ARBA00023015"/>
    </source>
</evidence>
<accession>A0ABT1FYU3</accession>
<dbReference type="RefSeq" id="WP_253575751.1">
    <property type="nucleotide sequence ID" value="NZ_JAMFTQ010000001.1"/>
</dbReference>
<dbReference type="EMBL" id="JAMFTQ010000001">
    <property type="protein sequence ID" value="MCP1386934.1"/>
    <property type="molecule type" value="Genomic_DNA"/>
</dbReference>
<sequence length="328" mass="36164">MDQRDADALDAAKLYYREDLSQAEVAARMGLSRPTVAKLLQLARDREFVVIEIRDPREAGADLSAQLIDRFNLQGARVVYPPRNDDSFFGTEAAQAVLQEIGRTGARYLEEIVEDGMSIGIAWGKTLRSVAKHLRPTTTRAREVVQLKGGSSRSGVTTHNFDAIHQFCNAFNAPARMLPLPVIFDKVETKQIVEQDSYIAEVLQHGRETDLVVFTVGSAKKESLVMNLGYLSDDMVEELLGVAVGDACSRFFTHDGEIAAPRVNDLTVGISLDELRTRPRRLLVAGGLYKAEAIETALWMGLATDLVVDQPTAELVLELHAKRMAAQV</sequence>
<dbReference type="PANTHER" id="PTHR34294">
    <property type="entry name" value="TRANSCRIPTIONAL REGULATOR-RELATED"/>
    <property type="match status" value="1"/>
</dbReference>
<dbReference type="Gene3D" id="1.10.10.10">
    <property type="entry name" value="Winged helix-like DNA-binding domain superfamily/Winged helix DNA-binding domain"/>
    <property type="match status" value="1"/>
</dbReference>
<proteinExistence type="inferred from homology"/>
<dbReference type="Pfam" id="PF04198">
    <property type="entry name" value="Sugar-bind"/>
    <property type="match status" value="1"/>
</dbReference>
<organism evidence="9 10">
    <name type="scientific">Corynebacterium stercoris</name>
    <dbReference type="NCBI Taxonomy" id="2943490"/>
    <lineage>
        <taxon>Bacteria</taxon>
        <taxon>Bacillati</taxon>
        <taxon>Actinomycetota</taxon>
        <taxon>Actinomycetes</taxon>
        <taxon>Mycobacteriales</taxon>
        <taxon>Corynebacteriaceae</taxon>
        <taxon>Corynebacterium</taxon>
    </lineage>
</organism>
<feature type="domain" description="Sugar-binding" evidence="7">
    <location>
        <begin position="60"/>
        <end position="318"/>
    </location>
</feature>
<dbReference type="Gene3D" id="3.40.50.1360">
    <property type="match status" value="1"/>
</dbReference>
<evidence type="ECO:0000313" key="10">
    <source>
        <dbReference type="Proteomes" id="UP001204000"/>
    </source>
</evidence>
<keyword evidence="6" id="KW-0804">Transcription</keyword>
<dbReference type="Pfam" id="PF08281">
    <property type="entry name" value="Sigma70_r4_2"/>
    <property type="match status" value="1"/>
</dbReference>
<evidence type="ECO:0000256" key="4">
    <source>
        <dbReference type="ARBA" id="ARBA00023082"/>
    </source>
</evidence>
<evidence type="ECO:0000259" key="7">
    <source>
        <dbReference type="Pfam" id="PF04198"/>
    </source>
</evidence>
<keyword evidence="3" id="KW-0805">Transcription regulation</keyword>
<keyword evidence="5" id="KW-0238">DNA-binding</keyword>
<dbReference type="InterPro" id="IPR007324">
    <property type="entry name" value="Sugar-bd_dom_put"/>
</dbReference>
<dbReference type="InterPro" id="IPR036388">
    <property type="entry name" value="WH-like_DNA-bd_sf"/>
</dbReference>
<dbReference type="Proteomes" id="UP001204000">
    <property type="component" value="Unassembled WGS sequence"/>
</dbReference>